<protein>
    <submittedName>
        <fullName evidence="5">FAD binding domain-containing protein</fullName>
    </submittedName>
</protein>
<evidence type="ECO:0000256" key="2">
    <source>
        <dbReference type="ARBA" id="ARBA00022827"/>
    </source>
</evidence>
<sequence length="598" mass="66926">MTVDNLIKTDLLIVGAGPAGASLACFLAAHGINGILIASAPGTAETPRAHITNMAGLECLRDIGLEQECLDIATPSHNMSHTRWCRSMAGDEFARVYSWGYDPKYKASPGSYEAASPCEHVDLPQTLLEPILTKRAIHKGWSVRFSTRLLHLNQPSPDMVISEVMDDLTQATYKIQSRYVFGCDGARSQVVRELGIPLIKKPGQGLALNVLVRADLTHLIANRIGNLHWVFRPEEMNAPPWAWAAIVRMVRPWNEWMFIFLPVPGADLTADAMDASHDEYLSRVKEVIGDDSVQPEILHVGKWWINETVAEYYSDGNVFCFGDSTHRHPPFNGLGSNTCIQDAFNLAWKIDYVMSGKAGSRLLESFSKERQPVGVDIITRANQGLRDHIHWQKTIGMLEPDRMKRLEILAEFDDLGEKGKRRRKEFQTAIETTKTEFHGLGIEMNQRYISDAVYLVDQGPQPELPEGACEVKTHHITTYPGRRLPHVWVNTRAPGRPISTIDLAGHGRFCLLTGPGGQAWKEAAQEAAKVTGVEIASYSIGWKQDYEDVYFDWAHKREVDEDGCILVRPDRFVAWRSILMVTDPGTKLLQVLKSILSL</sequence>
<keyword evidence="1" id="KW-0285">Flavoprotein</keyword>
<evidence type="ECO:0000259" key="4">
    <source>
        <dbReference type="Pfam" id="PF01494"/>
    </source>
</evidence>
<evidence type="ECO:0000313" key="5">
    <source>
        <dbReference type="EMBL" id="KAK4142744.1"/>
    </source>
</evidence>
<dbReference type="RefSeq" id="XP_062636115.1">
    <property type="nucleotide sequence ID" value="XM_062777546.1"/>
</dbReference>
<dbReference type="PRINTS" id="PR00420">
    <property type="entry name" value="RNGMNOXGNASE"/>
</dbReference>
<reference evidence="5" key="1">
    <citation type="journal article" date="2023" name="Mol. Phylogenet. Evol.">
        <title>Genome-scale phylogeny and comparative genomics of the fungal order Sordariales.</title>
        <authorList>
            <person name="Hensen N."/>
            <person name="Bonometti L."/>
            <person name="Westerberg I."/>
            <person name="Brannstrom I.O."/>
            <person name="Guillou S."/>
            <person name="Cros-Aarteil S."/>
            <person name="Calhoun S."/>
            <person name="Haridas S."/>
            <person name="Kuo A."/>
            <person name="Mondo S."/>
            <person name="Pangilinan J."/>
            <person name="Riley R."/>
            <person name="LaButti K."/>
            <person name="Andreopoulos B."/>
            <person name="Lipzen A."/>
            <person name="Chen C."/>
            <person name="Yan M."/>
            <person name="Daum C."/>
            <person name="Ng V."/>
            <person name="Clum A."/>
            <person name="Steindorff A."/>
            <person name="Ohm R.A."/>
            <person name="Martin F."/>
            <person name="Silar P."/>
            <person name="Natvig D.O."/>
            <person name="Lalanne C."/>
            <person name="Gautier V."/>
            <person name="Ament-Velasquez S.L."/>
            <person name="Kruys A."/>
            <person name="Hutchinson M.I."/>
            <person name="Powell A.J."/>
            <person name="Barry K."/>
            <person name="Miller A.N."/>
            <person name="Grigoriev I.V."/>
            <person name="Debuchy R."/>
            <person name="Gladieux P."/>
            <person name="Hiltunen Thoren M."/>
            <person name="Johannesson H."/>
        </authorList>
    </citation>
    <scope>NUCLEOTIDE SEQUENCE</scope>
    <source>
        <strain evidence="5">CBS 141.50</strain>
    </source>
</reference>
<dbReference type="Proteomes" id="UP001302676">
    <property type="component" value="Unassembled WGS sequence"/>
</dbReference>
<keyword evidence="2" id="KW-0274">FAD</keyword>
<organism evidence="5 6">
    <name type="scientific">Dichotomopilus funicola</name>
    <dbReference type="NCBI Taxonomy" id="1934379"/>
    <lineage>
        <taxon>Eukaryota</taxon>
        <taxon>Fungi</taxon>
        <taxon>Dikarya</taxon>
        <taxon>Ascomycota</taxon>
        <taxon>Pezizomycotina</taxon>
        <taxon>Sordariomycetes</taxon>
        <taxon>Sordariomycetidae</taxon>
        <taxon>Sordariales</taxon>
        <taxon>Chaetomiaceae</taxon>
        <taxon>Dichotomopilus</taxon>
    </lineage>
</organism>
<dbReference type="GO" id="GO:0071949">
    <property type="term" value="F:FAD binding"/>
    <property type="evidence" value="ECO:0007669"/>
    <property type="project" value="InterPro"/>
</dbReference>
<dbReference type="PANTHER" id="PTHR43004">
    <property type="entry name" value="TRK SYSTEM POTASSIUM UPTAKE PROTEIN"/>
    <property type="match status" value="1"/>
</dbReference>
<keyword evidence="3" id="KW-0560">Oxidoreductase</keyword>
<dbReference type="Gene3D" id="3.50.50.60">
    <property type="entry name" value="FAD/NAD(P)-binding domain"/>
    <property type="match status" value="1"/>
</dbReference>
<evidence type="ECO:0000256" key="1">
    <source>
        <dbReference type="ARBA" id="ARBA00022630"/>
    </source>
</evidence>
<dbReference type="SUPFAM" id="SSF51905">
    <property type="entry name" value="FAD/NAD(P)-binding domain"/>
    <property type="match status" value="1"/>
</dbReference>
<dbReference type="Pfam" id="PF01494">
    <property type="entry name" value="FAD_binding_3"/>
    <property type="match status" value="1"/>
</dbReference>
<dbReference type="Pfam" id="PF21274">
    <property type="entry name" value="Rng_hyd_C"/>
    <property type="match status" value="1"/>
</dbReference>
<proteinExistence type="predicted"/>
<dbReference type="PANTHER" id="PTHR43004:SF8">
    <property type="entry name" value="FAD-BINDING DOMAIN-CONTAINING PROTEIN-RELATED"/>
    <property type="match status" value="1"/>
</dbReference>
<reference evidence="5" key="2">
    <citation type="submission" date="2023-05" db="EMBL/GenBank/DDBJ databases">
        <authorList>
            <consortium name="Lawrence Berkeley National Laboratory"/>
            <person name="Steindorff A."/>
            <person name="Hensen N."/>
            <person name="Bonometti L."/>
            <person name="Westerberg I."/>
            <person name="Brannstrom I.O."/>
            <person name="Guillou S."/>
            <person name="Cros-Aarteil S."/>
            <person name="Calhoun S."/>
            <person name="Haridas S."/>
            <person name="Kuo A."/>
            <person name="Mondo S."/>
            <person name="Pangilinan J."/>
            <person name="Riley R."/>
            <person name="Labutti K."/>
            <person name="Andreopoulos B."/>
            <person name="Lipzen A."/>
            <person name="Chen C."/>
            <person name="Yanf M."/>
            <person name="Daum C."/>
            <person name="Ng V."/>
            <person name="Clum A."/>
            <person name="Ohm R."/>
            <person name="Martin F."/>
            <person name="Silar P."/>
            <person name="Natvig D."/>
            <person name="Lalanne C."/>
            <person name="Gautier V."/>
            <person name="Ament-Velasquez S.L."/>
            <person name="Kruys A."/>
            <person name="Hutchinson M.I."/>
            <person name="Powell A.J."/>
            <person name="Barry K."/>
            <person name="Miller A.N."/>
            <person name="Grigoriev I.V."/>
            <person name="Debuchy R."/>
            <person name="Gladieux P."/>
            <person name="Thoren M.H."/>
            <person name="Johannesson H."/>
        </authorList>
    </citation>
    <scope>NUCLEOTIDE SEQUENCE</scope>
    <source>
        <strain evidence="5">CBS 141.50</strain>
    </source>
</reference>
<keyword evidence="6" id="KW-1185">Reference proteome</keyword>
<dbReference type="Gene3D" id="3.30.9.10">
    <property type="entry name" value="D-Amino Acid Oxidase, subunit A, domain 2"/>
    <property type="match status" value="1"/>
</dbReference>
<dbReference type="AlphaFoldDB" id="A0AAN6V1J4"/>
<dbReference type="InterPro" id="IPR002938">
    <property type="entry name" value="FAD-bd"/>
</dbReference>
<dbReference type="GeneID" id="87814159"/>
<evidence type="ECO:0000256" key="3">
    <source>
        <dbReference type="ARBA" id="ARBA00023002"/>
    </source>
</evidence>
<dbReference type="InterPro" id="IPR036188">
    <property type="entry name" value="FAD/NAD-bd_sf"/>
</dbReference>
<dbReference type="InterPro" id="IPR050641">
    <property type="entry name" value="RIFMO-like"/>
</dbReference>
<dbReference type="GO" id="GO:0016709">
    <property type="term" value="F:oxidoreductase activity, acting on paired donors, with incorporation or reduction of molecular oxygen, NAD(P)H as one donor, and incorporation of one atom of oxygen"/>
    <property type="evidence" value="ECO:0007669"/>
    <property type="project" value="UniProtKB-ARBA"/>
</dbReference>
<feature type="domain" description="FAD-binding" evidence="4">
    <location>
        <begin position="8"/>
        <end position="380"/>
    </location>
</feature>
<dbReference type="Gene3D" id="3.40.30.120">
    <property type="match status" value="1"/>
</dbReference>
<gene>
    <name evidence="5" type="ORF">C8A04DRAFT_13004</name>
</gene>
<accession>A0AAN6V1J4</accession>
<evidence type="ECO:0000313" key="6">
    <source>
        <dbReference type="Proteomes" id="UP001302676"/>
    </source>
</evidence>
<comment type="caution">
    <text evidence="5">The sequence shown here is derived from an EMBL/GenBank/DDBJ whole genome shotgun (WGS) entry which is preliminary data.</text>
</comment>
<dbReference type="EMBL" id="MU853594">
    <property type="protein sequence ID" value="KAK4142744.1"/>
    <property type="molecule type" value="Genomic_DNA"/>
</dbReference>
<name>A0AAN6V1J4_9PEZI</name>